<evidence type="ECO:0000313" key="3">
    <source>
        <dbReference type="Proteomes" id="UP000199095"/>
    </source>
</evidence>
<keyword evidence="1" id="KW-0472">Membrane</keyword>
<sequence>MKTLENLFGHIITRAESHAAHIIRFIHLAFNNPRRSIYVLIIVIKLYIRNIFFPIHTLQLTYYVIALPFSIHVQAGIP</sequence>
<gene>
    <name evidence="2" type="ORF">SAMN05421676_10234</name>
</gene>
<reference evidence="3" key="1">
    <citation type="submission" date="2016-10" db="EMBL/GenBank/DDBJ databases">
        <authorList>
            <person name="Varghese N."/>
            <person name="Submissions S."/>
        </authorList>
    </citation>
    <scope>NUCLEOTIDE SEQUENCE [LARGE SCALE GENOMIC DNA]</scope>
    <source>
        <strain evidence="3">CGMCC 1.3566</strain>
    </source>
</reference>
<protein>
    <submittedName>
        <fullName evidence="2">Uncharacterized protein</fullName>
    </submittedName>
</protein>
<dbReference type="Proteomes" id="UP000199095">
    <property type="component" value="Unassembled WGS sequence"/>
</dbReference>
<organism evidence="2 3">
    <name type="scientific">Salinibacillus kushneri</name>
    <dbReference type="NCBI Taxonomy" id="237682"/>
    <lineage>
        <taxon>Bacteria</taxon>
        <taxon>Bacillati</taxon>
        <taxon>Bacillota</taxon>
        <taxon>Bacilli</taxon>
        <taxon>Bacillales</taxon>
        <taxon>Bacillaceae</taxon>
        <taxon>Salinibacillus</taxon>
    </lineage>
</organism>
<dbReference type="EMBL" id="FOHJ01000002">
    <property type="protein sequence ID" value="SES89058.1"/>
    <property type="molecule type" value="Genomic_DNA"/>
</dbReference>
<keyword evidence="1" id="KW-1133">Transmembrane helix</keyword>
<dbReference type="STRING" id="237682.SAMN05421676_10234"/>
<keyword evidence="3" id="KW-1185">Reference proteome</keyword>
<proteinExistence type="predicted"/>
<name>A0A1I0A5V8_9BACI</name>
<accession>A0A1I0A5V8</accession>
<evidence type="ECO:0000313" key="2">
    <source>
        <dbReference type="EMBL" id="SES89058.1"/>
    </source>
</evidence>
<keyword evidence="1" id="KW-0812">Transmembrane</keyword>
<evidence type="ECO:0000256" key="1">
    <source>
        <dbReference type="SAM" id="Phobius"/>
    </source>
</evidence>
<dbReference type="AlphaFoldDB" id="A0A1I0A5V8"/>
<feature type="transmembrane region" description="Helical" evidence="1">
    <location>
        <begin position="36"/>
        <end position="53"/>
    </location>
</feature>